<dbReference type="InterPro" id="IPR036322">
    <property type="entry name" value="WD40_repeat_dom_sf"/>
</dbReference>
<gene>
    <name evidence="10" type="primary">ADI1_2</name>
    <name evidence="10" type="ORF">HK105_202932</name>
</gene>
<feature type="compositionally biased region" description="Low complexity" evidence="8">
    <location>
        <begin position="257"/>
        <end position="268"/>
    </location>
</feature>
<feature type="compositionally biased region" description="Low complexity" evidence="8">
    <location>
        <begin position="318"/>
        <end position="334"/>
    </location>
</feature>
<dbReference type="Pfam" id="PF08232">
    <property type="entry name" value="Striatin"/>
    <property type="match status" value="1"/>
</dbReference>
<dbReference type="Gene3D" id="1.20.5.300">
    <property type="match status" value="1"/>
</dbReference>
<evidence type="ECO:0000313" key="10">
    <source>
        <dbReference type="EMBL" id="KAL2917645.1"/>
    </source>
</evidence>
<dbReference type="Pfam" id="PF00400">
    <property type="entry name" value="WD40"/>
    <property type="match status" value="6"/>
</dbReference>
<dbReference type="InterPro" id="IPR015943">
    <property type="entry name" value="WD40/YVTN_repeat-like_dom_sf"/>
</dbReference>
<evidence type="ECO:0000256" key="6">
    <source>
        <dbReference type="PROSITE-ProRule" id="PRU00221"/>
    </source>
</evidence>
<accession>A0ABR4NDN1</accession>
<feature type="region of interest" description="Disordered" evidence="8">
    <location>
        <begin position="231"/>
        <end position="348"/>
    </location>
</feature>
<feature type="region of interest" description="Disordered" evidence="8">
    <location>
        <begin position="701"/>
        <end position="732"/>
    </location>
</feature>
<protein>
    <submittedName>
        <fullName evidence="10">1,2-dihydroxy-3-keto-5-methylthiopentene dioxygenase</fullName>
    </submittedName>
</protein>
<evidence type="ECO:0000256" key="3">
    <source>
        <dbReference type="ARBA" id="ARBA00022737"/>
    </source>
</evidence>
<dbReference type="PROSITE" id="PS50082">
    <property type="entry name" value="WD_REPEATS_2"/>
    <property type="match status" value="3"/>
</dbReference>
<dbReference type="PROSITE" id="PS50294">
    <property type="entry name" value="WD_REPEATS_REGION"/>
    <property type="match status" value="3"/>
</dbReference>
<keyword evidence="4" id="KW-0112">Calmodulin-binding</keyword>
<comment type="caution">
    <text evidence="10">The sequence shown here is derived from an EMBL/GenBank/DDBJ whole genome shotgun (WGS) entry which is preliminary data.</text>
</comment>
<evidence type="ECO:0000256" key="1">
    <source>
        <dbReference type="ARBA" id="ARBA00009616"/>
    </source>
</evidence>
<dbReference type="InterPro" id="IPR001680">
    <property type="entry name" value="WD40_rpt"/>
</dbReference>
<feature type="coiled-coil region" evidence="7">
    <location>
        <begin position="6"/>
        <end position="33"/>
    </location>
</feature>
<dbReference type="InterPro" id="IPR020472">
    <property type="entry name" value="WD40_PAC1"/>
</dbReference>
<name>A0ABR4NDN1_9FUNG</name>
<dbReference type="SMART" id="SM00320">
    <property type="entry name" value="WD40"/>
    <property type="match status" value="7"/>
</dbReference>
<dbReference type="PANTHER" id="PTHR15653">
    <property type="entry name" value="STRIATIN"/>
    <property type="match status" value="1"/>
</dbReference>
<feature type="repeat" description="WD" evidence="6">
    <location>
        <begin position="364"/>
        <end position="398"/>
    </location>
</feature>
<comment type="similarity">
    <text evidence="1">Belongs to the WD repeat striatin family.</text>
</comment>
<keyword evidence="3" id="KW-0677">Repeat</keyword>
<dbReference type="PRINTS" id="PR00320">
    <property type="entry name" value="GPROTEINBRPT"/>
</dbReference>
<evidence type="ECO:0000313" key="11">
    <source>
        <dbReference type="Proteomes" id="UP001527925"/>
    </source>
</evidence>
<dbReference type="Gene3D" id="2.130.10.10">
    <property type="entry name" value="YVTN repeat-like/Quinoprotein amine dehydrogenase"/>
    <property type="match status" value="2"/>
</dbReference>
<dbReference type="SUPFAM" id="SSF50978">
    <property type="entry name" value="WD40 repeat-like"/>
    <property type="match status" value="1"/>
</dbReference>
<keyword evidence="5 7" id="KW-0175">Coiled coil</keyword>
<evidence type="ECO:0000259" key="9">
    <source>
        <dbReference type="Pfam" id="PF08232"/>
    </source>
</evidence>
<dbReference type="GO" id="GO:0051213">
    <property type="term" value="F:dioxygenase activity"/>
    <property type="evidence" value="ECO:0007669"/>
    <property type="project" value="UniProtKB-KW"/>
</dbReference>
<keyword evidence="2 6" id="KW-0853">WD repeat</keyword>
<evidence type="ECO:0000256" key="5">
    <source>
        <dbReference type="ARBA" id="ARBA00023054"/>
    </source>
</evidence>
<feature type="repeat" description="WD" evidence="6">
    <location>
        <begin position="412"/>
        <end position="445"/>
    </location>
</feature>
<organism evidence="10 11">
    <name type="scientific">Polyrhizophydium stewartii</name>
    <dbReference type="NCBI Taxonomy" id="2732419"/>
    <lineage>
        <taxon>Eukaryota</taxon>
        <taxon>Fungi</taxon>
        <taxon>Fungi incertae sedis</taxon>
        <taxon>Chytridiomycota</taxon>
        <taxon>Chytridiomycota incertae sedis</taxon>
        <taxon>Chytridiomycetes</taxon>
        <taxon>Rhizophydiales</taxon>
        <taxon>Rhizophydiales incertae sedis</taxon>
        <taxon>Polyrhizophydium</taxon>
    </lineage>
</organism>
<proteinExistence type="inferred from homology"/>
<feature type="region of interest" description="Disordered" evidence="8">
    <location>
        <begin position="56"/>
        <end position="94"/>
    </location>
</feature>
<evidence type="ECO:0000256" key="8">
    <source>
        <dbReference type="SAM" id="MobiDB-lite"/>
    </source>
</evidence>
<dbReference type="Proteomes" id="UP001527925">
    <property type="component" value="Unassembled WGS sequence"/>
</dbReference>
<evidence type="ECO:0000256" key="7">
    <source>
        <dbReference type="SAM" id="Coils"/>
    </source>
</evidence>
<feature type="compositionally biased region" description="Polar residues" evidence="8">
    <location>
        <begin position="280"/>
        <end position="290"/>
    </location>
</feature>
<reference evidence="10 11" key="1">
    <citation type="submission" date="2023-09" db="EMBL/GenBank/DDBJ databases">
        <title>Pangenome analysis of Batrachochytrium dendrobatidis and related Chytrids.</title>
        <authorList>
            <person name="Yacoub M.N."/>
            <person name="Stajich J.E."/>
            <person name="James T.Y."/>
        </authorList>
    </citation>
    <scope>NUCLEOTIDE SEQUENCE [LARGE SCALE GENOMIC DNA]</scope>
    <source>
        <strain evidence="10 11">JEL0888</strain>
    </source>
</reference>
<dbReference type="EMBL" id="JADGIZ020000010">
    <property type="protein sequence ID" value="KAL2917645.1"/>
    <property type="molecule type" value="Genomic_DNA"/>
</dbReference>
<feature type="domain" description="Striatin N-terminal" evidence="9">
    <location>
        <begin position="10"/>
        <end position="83"/>
    </location>
</feature>
<feature type="compositionally biased region" description="Low complexity" evidence="8">
    <location>
        <begin position="701"/>
        <end position="712"/>
    </location>
</feature>
<dbReference type="InterPro" id="IPR013258">
    <property type="entry name" value="Striatin_N"/>
</dbReference>
<sequence length="732" mass="76832">MPAGLLARTQAKVAFLEGERQALEHLKSDLLRRVKMLEYSLRQERSKYLQLQNQVQLQTHQTQTPAGQTVPGSDDAAASSNKTPSPEPNQLVPGHASAVAAPPAAIAGSPTGAQAAAQTAALAGMDPAAMAAAAAAAQASATTLSMGNGALLNFSKGYGNLRSRELLKSYLKEADALLASTSISLTGRSKRATVLDDADGTAAAAVPAPQQAASEGEAVPVSSVVRSSCNAAPAPRIAPKESLRKPGKVRTAGSLRTQQQQKEAAQTTPVQTKAPETVQEDSSNSATLRPSKTAAKPPAEAPAETDAYDPNKTLSRNSSASAAAQRAAAAGSFAHTNGSSEHTDTDAKTRAAASEWIWEPSATLRNHLDSVRDVVFHPKERAVFTASEDQTVKLWSLSRSADGGDIEPLHTFRGHTDAVTALAVSPLGDRLYSASGDATIRAWRVPSLDQQPYLPGDPSIKLNVFGGHTDAIWDLRLHPLLSQHPLLASASADGTIKLLDTTDDALGLKMSLWYDTGRDPSASNGASVSEGEIPTALAWTHHDLAKLVAGFRNGAIRMYDVTTGASVLQLDAPASGLSLDTQVNAVLCHPSMELVISAHEDSTIRFYDIKSGKCVHKMAAHTDAVTSIDISPSGLSVASSSHDGSLRWWDLSMKRMHQELPAAHGRKSNESVWAVRYHPTDDSLMASGGADALCRLYQLASSSPSSRPLSPSATLTRGSKRDDAANGAAAAQ</sequence>
<feature type="compositionally biased region" description="Low complexity" evidence="8">
    <location>
        <begin position="292"/>
        <end position="310"/>
    </location>
</feature>
<keyword evidence="10" id="KW-0223">Dioxygenase</keyword>
<evidence type="ECO:0000256" key="2">
    <source>
        <dbReference type="ARBA" id="ARBA00022574"/>
    </source>
</evidence>
<dbReference type="PANTHER" id="PTHR15653:SF0">
    <property type="entry name" value="CONNECTOR OF KINASE TO AP-1, ISOFORM E"/>
    <property type="match status" value="1"/>
</dbReference>
<dbReference type="InterPro" id="IPR051488">
    <property type="entry name" value="WD_repeat_striatin"/>
</dbReference>
<keyword evidence="11" id="KW-1185">Reference proteome</keyword>
<evidence type="ECO:0000256" key="4">
    <source>
        <dbReference type="ARBA" id="ARBA00022860"/>
    </source>
</evidence>
<dbReference type="CDD" id="cd00200">
    <property type="entry name" value="WD40"/>
    <property type="match status" value="1"/>
</dbReference>
<keyword evidence="10" id="KW-0560">Oxidoreductase</keyword>
<feature type="repeat" description="WD" evidence="6">
    <location>
        <begin position="618"/>
        <end position="659"/>
    </location>
</feature>